<dbReference type="EMBL" id="VSSQ01071727">
    <property type="protein sequence ID" value="MPN23269.1"/>
    <property type="molecule type" value="Genomic_DNA"/>
</dbReference>
<evidence type="ECO:0000313" key="2">
    <source>
        <dbReference type="EMBL" id="MPN23269.1"/>
    </source>
</evidence>
<reference evidence="2" key="1">
    <citation type="submission" date="2019-08" db="EMBL/GenBank/DDBJ databases">
        <authorList>
            <person name="Kucharzyk K."/>
            <person name="Murdoch R.W."/>
            <person name="Higgins S."/>
            <person name="Loffler F."/>
        </authorList>
    </citation>
    <scope>NUCLEOTIDE SEQUENCE</scope>
</reference>
<comment type="caution">
    <text evidence="2">The sequence shown here is derived from an EMBL/GenBank/DDBJ whole genome shotgun (WGS) entry which is preliminary data.</text>
</comment>
<dbReference type="AlphaFoldDB" id="A0A645GBU8"/>
<protein>
    <submittedName>
        <fullName evidence="2">Uncharacterized protein</fullName>
    </submittedName>
</protein>
<gene>
    <name evidence="2" type="ORF">SDC9_170657</name>
</gene>
<name>A0A645GBU8_9ZZZZ</name>
<sequence>MARATANPSMPIAGASKLPDEATSTNNVPMIGPVHEKDTNTRVKAMNKILINPAVESALASSLVDHEAGSVISKAPKNETANSTSKAKNIRLKTALVDMLFSALAPNIAVISIPNTT</sequence>
<organism evidence="2">
    <name type="scientific">bioreactor metagenome</name>
    <dbReference type="NCBI Taxonomy" id="1076179"/>
    <lineage>
        <taxon>unclassified sequences</taxon>
        <taxon>metagenomes</taxon>
        <taxon>ecological metagenomes</taxon>
    </lineage>
</organism>
<evidence type="ECO:0000256" key="1">
    <source>
        <dbReference type="SAM" id="MobiDB-lite"/>
    </source>
</evidence>
<feature type="region of interest" description="Disordered" evidence="1">
    <location>
        <begin position="1"/>
        <end position="36"/>
    </location>
</feature>
<accession>A0A645GBU8</accession>
<proteinExistence type="predicted"/>